<name>A0A0E9VSZ6_ANGAN</name>
<organism evidence="1">
    <name type="scientific">Anguilla anguilla</name>
    <name type="common">European freshwater eel</name>
    <name type="synonym">Muraena anguilla</name>
    <dbReference type="NCBI Taxonomy" id="7936"/>
    <lineage>
        <taxon>Eukaryota</taxon>
        <taxon>Metazoa</taxon>
        <taxon>Chordata</taxon>
        <taxon>Craniata</taxon>
        <taxon>Vertebrata</taxon>
        <taxon>Euteleostomi</taxon>
        <taxon>Actinopterygii</taxon>
        <taxon>Neopterygii</taxon>
        <taxon>Teleostei</taxon>
        <taxon>Anguilliformes</taxon>
        <taxon>Anguillidae</taxon>
        <taxon>Anguilla</taxon>
    </lineage>
</organism>
<proteinExistence type="predicted"/>
<dbReference type="AlphaFoldDB" id="A0A0E9VSZ6"/>
<evidence type="ECO:0000313" key="1">
    <source>
        <dbReference type="EMBL" id="JAH80455.1"/>
    </source>
</evidence>
<protein>
    <submittedName>
        <fullName evidence="1">Uncharacterized protein</fullName>
    </submittedName>
</protein>
<reference evidence="1" key="2">
    <citation type="journal article" date="2015" name="Fish Shellfish Immunol.">
        <title>Early steps in the European eel (Anguilla anguilla)-Vibrio vulnificus interaction in the gills: Role of the RtxA13 toxin.</title>
        <authorList>
            <person name="Callol A."/>
            <person name="Pajuelo D."/>
            <person name="Ebbesson L."/>
            <person name="Teles M."/>
            <person name="MacKenzie S."/>
            <person name="Amaro C."/>
        </authorList>
    </citation>
    <scope>NUCLEOTIDE SEQUENCE</scope>
</reference>
<reference evidence="1" key="1">
    <citation type="submission" date="2014-11" db="EMBL/GenBank/DDBJ databases">
        <authorList>
            <person name="Amaro Gonzalez C."/>
        </authorList>
    </citation>
    <scope>NUCLEOTIDE SEQUENCE</scope>
</reference>
<sequence>MHNWSAFLVLLTVNLLLYCSTNG</sequence>
<dbReference type="EMBL" id="GBXM01028122">
    <property type="protein sequence ID" value="JAH80455.1"/>
    <property type="molecule type" value="Transcribed_RNA"/>
</dbReference>
<accession>A0A0E9VSZ6</accession>